<feature type="domain" description="KIB1-4 beta-propeller" evidence="1">
    <location>
        <begin position="11"/>
        <end position="301"/>
    </location>
</feature>
<dbReference type="InterPro" id="IPR005174">
    <property type="entry name" value="KIB1-4_b-propeller"/>
</dbReference>
<reference evidence="2" key="1">
    <citation type="submission" date="2020-01" db="EMBL/GenBank/DDBJ databases">
        <authorList>
            <person name="Mishra B."/>
        </authorList>
    </citation>
    <scope>NUCLEOTIDE SEQUENCE [LARGE SCALE GENOMIC DNA]</scope>
</reference>
<dbReference type="PANTHER" id="PTHR44259">
    <property type="entry name" value="OS07G0183000 PROTEIN-RELATED"/>
    <property type="match status" value="1"/>
</dbReference>
<evidence type="ECO:0000259" key="1">
    <source>
        <dbReference type="Pfam" id="PF03478"/>
    </source>
</evidence>
<dbReference type="EMBL" id="CACVBM020001429">
    <property type="protein sequence ID" value="CAA7049890.1"/>
    <property type="molecule type" value="Genomic_DNA"/>
</dbReference>
<gene>
    <name evidence="2" type="ORF">MERR_LOCUS37125</name>
</gene>
<evidence type="ECO:0000313" key="3">
    <source>
        <dbReference type="Proteomes" id="UP000467841"/>
    </source>
</evidence>
<dbReference type="InterPro" id="IPR050942">
    <property type="entry name" value="F-box_BR-signaling"/>
</dbReference>
<proteinExistence type="predicted"/>
<dbReference type="Pfam" id="PF03478">
    <property type="entry name" value="Beta-prop_KIB1-4"/>
    <property type="match status" value="1"/>
</dbReference>
<name>A0A6D2KA26_9BRAS</name>
<comment type="caution">
    <text evidence="2">The sequence shown here is derived from an EMBL/GenBank/DDBJ whole genome shotgun (WGS) entry which is preliminary data.</text>
</comment>
<dbReference type="Proteomes" id="UP000467841">
    <property type="component" value="Unassembled WGS sequence"/>
</dbReference>
<evidence type="ECO:0000313" key="2">
    <source>
        <dbReference type="EMBL" id="CAA7049890.1"/>
    </source>
</evidence>
<dbReference type="AlphaFoldDB" id="A0A6D2KA26"/>
<keyword evidence="3" id="KW-1185">Reference proteome</keyword>
<accession>A0A6D2KA26</accession>
<organism evidence="2 3">
    <name type="scientific">Microthlaspi erraticum</name>
    <dbReference type="NCBI Taxonomy" id="1685480"/>
    <lineage>
        <taxon>Eukaryota</taxon>
        <taxon>Viridiplantae</taxon>
        <taxon>Streptophyta</taxon>
        <taxon>Embryophyta</taxon>
        <taxon>Tracheophyta</taxon>
        <taxon>Spermatophyta</taxon>
        <taxon>Magnoliopsida</taxon>
        <taxon>eudicotyledons</taxon>
        <taxon>Gunneridae</taxon>
        <taxon>Pentapetalae</taxon>
        <taxon>rosids</taxon>
        <taxon>malvids</taxon>
        <taxon>Brassicales</taxon>
        <taxon>Brassicaceae</taxon>
        <taxon>Coluteocarpeae</taxon>
        <taxon>Microthlaspi</taxon>
    </lineage>
</organism>
<dbReference type="OrthoDB" id="642536at2759"/>
<dbReference type="PANTHER" id="PTHR44259:SF104">
    <property type="entry name" value="F-BOX ONLY PROTEIN (DUF295)-RELATED"/>
    <property type="match status" value="1"/>
</dbReference>
<sequence>MTYQGDPSTLFDSKEDESHETKLIELSACNDNHCLVRSGNWLLLVNASIEFHLMNLFTGKRVDLPAMNSSGRSKHENMDSSRETKKYSNKLKENIKCIKSAVLWINERTGDYVVAWVLRQNYLFSYKKGDDSWSRLILQGRDSRGFFDMAYKNSKLYVFTTDHYIRIFDFSRVFPKEEEGIKNPYWNHPFDFVEQPWEYIWRRKIAIGKSGEVLVILSLKEKKYEEKLLFYVFKMNLESGKWERVYSIGDGHDEMLIFGHGVTIRAPVRDGGDGVKSDSICFVEDDVWEDSDHLSKCGVFDLATSKITWPKNLLIDQTHWCFPRFA</sequence>
<protein>
    <recommendedName>
        <fullName evidence="1">KIB1-4 beta-propeller domain-containing protein</fullName>
    </recommendedName>
</protein>